<dbReference type="eggNOG" id="COG1020">
    <property type="taxonomic scope" value="Bacteria"/>
</dbReference>
<evidence type="ECO:0000256" key="3">
    <source>
        <dbReference type="SAM" id="MobiDB-lite"/>
    </source>
</evidence>
<protein>
    <submittedName>
        <fullName evidence="5">Non-ribosomal peptide synthase</fullName>
    </submittedName>
</protein>
<dbReference type="InterPro" id="IPR020845">
    <property type="entry name" value="AMP-binding_CS"/>
</dbReference>
<dbReference type="KEGG" id="mfu:LILAB_26220"/>
<dbReference type="InterPro" id="IPR010071">
    <property type="entry name" value="AA_adenyl_dom"/>
</dbReference>
<name>F8CAT4_MYXFH</name>
<gene>
    <name evidence="5" type="ordered locus">LILAB_26220</name>
</gene>
<dbReference type="InterPro" id="IPR006162">
    <property type="entry name" value="Ppantetheine_attach_site"/>
</dbReference>
<evidence type="ECO:0000313" key="5">
    <source>
        <dbReference type="EMBL" id="AEI67136.1"/>
    </source>
</evidence>
<feature type="compositionally biased region" description="Basic residues" evidence="3">
    <location>
        <begin position="626"/>
        <end position="640"/>
    </location>
</feature>
<dbReference type="GO" id="GO:0009366">
    <property type="term" value="C:enterobactin synthetase complex"/>
    <property type="evidence" value="ECO:0007669"/>
    <property type="project" value="TreeGrafter"/>
</dbReference>
<dbReference type="Pfam" id="PF00501">
    <property type="entry name" value="AMP-binding"/>
    <property type="match status" value="1"/>
</dbReference>
<dbReference type="EMBL" id="CP002830">
    <property type="protein sequence ID" value="AEI67136.1"/>
    <property type="molecule type" value="Genomic_DNA"/>
</dbReference>
<dbReference type="Pfam" id="PF00550">
    <property type="entry name" value="PP-binding"/>
    <property type="match status" value="1"/>
</dbReference>
<dbReference type="NCBIfam" id="TIGR01733">
    <property type="entry name" value="AA-adenyl-dom"/>
    <property type="match status" value="1"/>
</dbReference>
<keyword evidence="1" id="KW-0596">Phosphopantetheine</keyword>
<dbReference type="InterPro" id="IPR000873">
    <property type="entry name" value="AMP-dep_synth/lig_dom"/>
</dbReference>
<dbReference type="InterPro" id="IPR036736">
    <property type="entry name" value="ACP-like_sf"/>
</dbReference>
<dbReference type="GO" id="GO:0047527">
    <property type="term" value="F:2,3-dihydroxybenzoate-serine ligase activity"/>
    <property type="evidence" value="ECO:0007669"/>
    <property type="project" value="TreeGrafter"/>
</dbReference>
<dbReference type="SUPFAM" id="SSF56801">
    <property type="entry name" value="Acetyl-CoA synthetase-like"/>
    <property type="match status" value="1"/>
</dbReference>
<dbReference type="SUPFAM" id="SSF47336">
    <property type="entry name" value="ACP-like"/>
    <property type="match status" value="1"/>
</dbReference>
<dbReference type="Gene3D" id="3.40.50.980">
    <property type="match status" value="2"/>
</dbReference>
<dbReference type="FunFam" id="3.40.50.12780:FF:000012">
    <property type="entry name" value="Non-ribosomal peptide synthetase"/>
    <property type="match status" value="1"/>
</dbReference>
<dbReference type="Gene3D" id="1.10.1200.10">
    <property type="entry name" value="ACP-like"/>
    <property type="match status" value="1"/>
</dbReference>
<dbReference type="PROSITE" id="PS50075">
    <property type="entry name" value="CARRIER"/>
    <property type="match status" value="1"/>
</dbReference>
<dbReference type="GO" id="GO:0009239">
    <property type="term" value="P:enterobactin biosynthetic process"/>
    <property type="evidence" value="ECO:0007669"/>
    <property type="project" value="TreeGrafter"/>
</dbReference>
<dbReference type="PROSITE" id="PS00012">
    <property type="entry name" value="PHOSPHOPANTETHEINE"/>
    <property type="match status" value="1"/>
</dbReference>
<dbReference type="Pfam" id="PF13193">
    <property type="entry name" value="AMP-binding_C"/>
    <property type="match status" value="1"/>
</dbReference>
<dbReference type="Proteomes" id="UP000000488">
    <property type="component" value="Chromosome"/>
</dbReference>
<dbReference type="GO" id="GO:0005829">
    <property type="term" value="C:cytosol"/>
    <property type="evidence" value="ECO:0007669"/>
    <property type="project" value="TreeGrafter"/>
</dbReference>
<evidence type="ECO:0000259" key="4">
    <source>
        <dbReference type="PROSITE" id="PS50075"/>
    </source>
</evidence>
<feature type="region of interest" description="Disordered" evidence="3">
    <location>
        <begin position="605"/>
        <end position="640"/>
    </location>
</feature>
<dbReference type="InterPro" id="IPR009081">
    <property type="entry name" value="PP-bd_ACP"/>
</dbReference>
<dbReference type="HOGENOM" id="CLU_000022_2_12_7"/>
<dbReference type="GO" id="GO:0031177">
    <property type="term" value="F:phosphopantetheine binding"/>
    <property type="evidence" value="ECO:0007669"/>
    <property type="project" value="InterPro"/>
</dbReference>
<dbReference type="InterPro" id="IPR025110">
    <property type="entry name" value="AMP-bd_C"/>
</dbReference>
<feature type="domain" description="Carrier" evidence="4">
    <location>
        <begin position="529"/>
        <end position="605"/>
    </location>
</feature>
<dbReference type="Gene3D" id="2.30.38.10">
    <property type="entry name" value="Luciferase, Domain 3"/>
    <property type="match status" value="1"/>
</dbReference>
<dbReference type="InterPro" id="IPR045851">
    <property type="entry name" value="AMP-bd_C_sf"/>
</dbReference>
<accession>F8CAT4</accession>
<dbReference type="STRING" id="483219.LILAB_26220"/>
<dbReference type="GO" id="GO:0043041">
    <property type="term" value="P:amino acid activation for nonribosomal peptide biosynthetic process"/>
    <property type="evidence" value="ECO:0007669"/>
    <property type="project" value="TreeGrafter"/>
</dbReference>
<dbReference type="PANTHER" id="PTHR45527:SF1">
    <property type="entry name" value="FATTY ACID SYNTHASE"/>
    <property type="match status" value="1"/>
</dbReference>
<evidence type="ECO:0000256" key="1">
    <source>
        <dbReference type="ARBA" id="ARBA00022450"/>
    </source>
</evidence>
<organism evidence="5 6">
    <name type="scientific">Myxococcus fulvus (strain ATCC BAA-855 / HW-1)</name>
    <dbReference type="NCBI Taxonomy" id="483219"/>
    <lineage>
        <taxon>Bacteria</taxon>
        <taxon>Pseudomonadati</taxon>
        <taxon>Myxococcota</taxon>
        <taxon>Myxococcia</taxon>
        <taxon>Myxococcales</taxon>
        <taxon>Cystobacterineae</taxon>
        <taxon>Myxococcaceae</taxon>
        <taxon>Myxococcus</taxon>
    </lineage>
</organism>
<reference evidence="5 6" key="1">
    <citation type="journal article" date="2011" name="J. Bacteriol.">
        <title>Genome sequence of the halotolerant marine bacterium Myxococcus fulvus HW-1.</title>
        <authorList>
            <person name="Li Z.F."/>
            <person name="Li X."/>
            <person name="Liu H."/>
            <person name="Liu X."/>
            <person name="Han K."/>
            <person name="Wu Z.H."/>
            <person name="Hu W."/>
            <person name="Li F.F."/>
            <person name="Li Y.Z."/>
        </authorList>
    </citation>
    <scope>NUCLEOTIDE SEQUENCE [LARGE SCALE GENOMIC DNA]</scope>
    <source>
        <strain evidence="6">ATCC BAA-855 / HW-1</strain>
    </source>
</reference>
<dbReference type="PROSITE" id="PS00455">
    <property type="entry name" value="AMP_BINDING"/>
    <property type="match status" value="1"/>
</dbReference>
<dbReference type="AlphaFoldDB" id="F8CAT4"/>
<dbReference type="FunFam" id="2.30.38.10:FF:000001">
    <property type="entry name" value="Non-ribosomal peptide synthetase PvdI"/>
    <property type="match status" value="1"/>
</dbReference>
<evidence type="ECO:0000313" key="6">
    <source>
        <dbReference type="Proteomes" id="UP000000488"/>
    </source>
</evidence>
<dbReference type="FunFam" id="3.30.300.30:FF:000010">
    <property type="entry name" value="Enterobactin synthetase component F"/>
    <property type="match status" value="1"/>
</dbReference>
<dbReference type="Gene3D" id="3.30.300.30">
    <property type="match status" value="1"/>
</dbReference>
<evidence type="ECO:0000256" key="2">
    <source>
        <dbReference type="ARBA" id="ARBA00022553"/>
    </source>
</evidence>
<dbReference type="PANTHER" id="PTHR45527">
    <property type="entry name" value="NONRIBOSOMAL PEPTIDE SYNTHETASE"/>
    <property type="match status" value="1"/>
</dbReference>
<dbReference type="InterPro" id="IPR020806">
    <property type="entry name" value="PKS_PP-bd"/>
</dbReference>
<dbReference type="CDD" id="cd12117">
    <property type="entry name" value="A_NRPS_Srf_like"/>
    <property type="match status" value="1"/>
</dbReference>
<sequence length="640" mass="68416">MDAAERQRLLVAWNDTAAEYPREAGLAALFEAQAARSPAAVAVVCEPAQLSYGELDRRANQLAAYLRKRGVTVGTPVGLCVQRSLDLVVGMLGILKAGGAYVPLDPSYPRERLAFMVEDTRVPVVLAQRSVLALLPASGADVVLLDTAWEEVARESHAPLHVEVPAESLAYVMYTSGSTGQPKGVCVPQRAVARLVLGSRFARWGADEVFLQLAPICFDAATFELWGALLHGAKLVLFPAQPPTVDALKDVLVRHGVTTLWLTAALFEALSAARPDALDGVRQLLAGGDVLPPAAVRERLARGGVLVNGYGPTEGTTFTCCHVMEGRVAPGPIPIGRPIANTRVYVVDAGLRPVPVGVPGELLIGGDGLAWGYQGQAALTAERFIPDPFAQAPGGRLYRTGDRVRYREDGALEFLERLDGQVKVRGYRVEPGEVEEALRQHPAVAEAAVVARPDPAGGKRLVAYAVARAGEALDSRGLRAFLAESLPEFMVPSALMPLAALPLTPVGKLDRAALPEPEVARPAGSAFVEPTSALERQVAGLWAKVLGVERVGVEDHFFADLGGSSMSVVKACALLRDELKRDVPATRFFEHPTVRAFTLSLERDGDAAADTQDNEAHVDRAQQRRQAIRRQGRRGNHGNG</sequence>
<dbReference type="SMART" id="SM00823">
    <property type="entry name" value="PKS_PP"/>
    <property type="match status" value="1"/>
</dbReference>
<keyword evidence="2" id="KW-0597">Phosphoprotein</keyword>
<dbReference type="FunFam" id="3.40.50.980:FF:000001">
    <property type="entry name" value="Non-ribosomal peptide synthetase"/>
    <property type="match status" value="1"/>
</dbReference>
<proteinExistence type="predicted"/>